<dbReference type="EMBL" id="JASBNA010000003">
    <property type="protein sequence ID" value="KAK7693726.1"/>
    <property type="molecule type" value="Genomic_DNA"/>
</dbReference>
<dbReference type="AlphaFoldDB" id="A0AAW0GJY6"/>
<organism evidence="1 2">
    <name type="scientific">Cerrena zonata</name>
    <dbReference type="NCBI Taxonomy" id="2478898"/>
    <lineage>
        <taxon>Eukaryota</taxon>
        <taxon>Fungi</taxon>
        <taxon>Dikarya</taxon>
        <taxon>Basidiomycota</taxon>
        <taxon>Agaricomycotina</taxon>
        <taxon>Agaricomycetes</taxon>
        <taxon>Polyporales</taxon>
        <taxon>Cerrenaceae</taxon>
        <taxon>Cerrena</taxon>
    </lineage>
</organism>
<name>A0AAW0GJY6_9APHY</name>
<proteinExistence type="predicted"/>
<comment type="caution">
    <text evidence="1">The sequence shown here is derived from an EMBL/GenBank/DDBJ whole genome shotgun (WGS) entry which is preliminary data.</text>
</comment>
<reference evidence="1 2" key="1">
    <citation type="submission" date="2022-09" db="EMBL/GenBank/DDBJ databases">
        <authorList>
            <person name="Palmer J.M."/>
        </authorList>
    </citation>
    <scope>NUCLEOTIDE SEQUENCE [LARGE SCALE GENOMIC DNA]</scope>
    <source>
        <strain evidence="1 2">DSM 7382</strain>
    </source>
</reference>
<accession>A0AAW0GJY6</accession>
<evidence type="ECO:0000313" key="1">
    <source>
        <dbReference type="EMBL" id="KAK7693726.1"/>
    </source>
</evidence>
<sequence>MVNDLYPDFPLAEKLAERTFRHSRIGRPTPTLLEVIETLGHQAQYSITLYGVPYGSGQIDVDGRSFRVDYYLGAILGPGSEWDIIVLHCYPKPRSKTRRS</sequence>
<evidence type="ECO:0000313" key="2">
    <source>
        <dbReference type="Proteomes" id="UP001385951"/>
    </source>
</evidence>
<dbReference type="Proteomes" id="UP001385951">
    <property type="component" value="Unassembled WGS sequence"/>
</dbReference>
<protein>
    <submittedName>
        <fullName evidence="1">Uncharacterized protein</fullName>
    </submittedName>
</protein>
<gene>
    <name evidence="1" type="ORF">QCA50_003298</name>
</gene>
<keyword evidence="2" id="KW-1185">Reference proteome</keyword>